<keyword evidence="2" id="KW-1185">Reference proteome</keyword>
<name>A0A8U0Q100_SALNM</name>
<dbReference type="KEGG" id="snh:120032441"/>
<protein>
    <submittedName>
        <fullName evidence="3">Uncharacterized protein LOC120032441</fullName>
    </submittedName>
</protein>
<accession>A0A8U0Q100</accession>
<evidence type="ECO:0000313" key="2">
    <source>
        <dbReference type="Proteomes" id="UP000808372"/>
    </source>
</evidence>
<sequence length="307" mass="33906">MLRSRTLGNSASQTYSKLCESHSESWMRSGIRYLGECEQFLALGTGRQFTDLPEMPPVPSPVYSHDVLSRLDEVKARVTSIFGSILKMDSTKKVTKKLAGTAADTAAWVTNVGNEHGLVLISVLTAAEGEGLLPMAAGLMERYRLAGVAPPQLMYVDRDCCSSFGGSKTAAMYNEWDQLVVRLDIWHLMRRFAAGVTTESHQLYGPFMRQLSACIFEWDAGDVRRLLEAKRSALEGKHGMVGLTEAEVSRLIGRKEIALHCRRRTCGAAATEVLLLDLLETFNSEKGVDTLGIPLLDSIHIQAIWQE</sequence>
<dbReference type="Pfam" id="PF20499">
    <property type="entry name" value="DUF6729"/>
    <property type="match status" value="1"/>
</dbReference>
<evidence type="ECO:0000313" key="3">
    <source>
        <dbReference type="RefSeq" id="XP_038834473.1"/>
    </source>
</evidence>
<dbReference type="Proteomes" id="UP000808372">
    <property type="component" value="Chromosome 39"/>
</dbReference>
<reference evidence="3" key="1">
    <citation type="submission" date="2025-08" db="UniProtKB">
        <authorList>
            <consortium name="RefSeq"/>
        </authorList>
    </citation>
    <scope>IDENTIFICATION</scope>
    <source>
        <tissue evidence="3">White muscle</tissue>
    </source>
</reference>
<dbReference type="AlphaFoldDB" id="A0A8U0Q100"/>
<dbReference type="RefSeq" id="XP_038834473.1">
    <property type="nucleotide sequence ID" value="XM_038978545.1"/>
</dbReference>
<feature type="domain" description="DUF6729" evidence="1">
    <location>
        <begin position="1"/>
        <end position="67"/>
    </location>
</feature>
<gene>
    <name evidence="3" type="primary">LOC120032441</name>
</gene>
<dbReference type="PANTHER" id="PTHR24401:SF29">
    <property type="entry name" value="SI:CH211-243P7.3-RELATED"/>
    <property type="match status" value="1"/>
</dbReference>
<dbReference type="GeneID" id="120032441"/>
<dbReference type="InterPro" id="IPR046616">
    <property type="entry name" value="DUF6729"/>
</dbReference>
<organism evidence="2 3">
    <name type="scientific">Salvelinus namaycush</name>
    <name type="common">Lake trout</name>
    <name type="synonym">Salmo namaycush</name>
    <dbReference type="NCBI Taxonomy" id="8040"/>
    <lineage>
        <taxon>Eukaryota</taxon>
        <taxon>Metazoa</taxon>
        <taxon>Chordata</taxon>
        <taxon>Craniata</taxon>
        <taxon>Vertebrata</taxon>
        <taxon>Euteleostomi</taxon>
        <taxon>Actinopterygii</taxon>
        <taxon>Neopterygii</taxon>
        <taxon>Teleostei</taxon>
        <taxon>Protacanthopterygii</taxon>
        <taxon>Salmoniformes</taxon>
        <taxon>Salmonidae</taxon>
        <taxon>Salmoninae</taxon>
        <taxon>Salvelinus</taxon>
    </lineage>
</organism>
<evidence type="ECO:0000259" key="1">
    <source>
        <dbReference type="Pfam" id="PF20499"/>
    </source>
</evidence>
<proteinExistence type="predicted"/>
<dbReference type="PANTHER" id="PTHR24401">
    <property type="entry name" value="SI:CH211-243P7.3-RELATED"/>
    <property type="match status" value="1"/>
</dbReference>